<proteinExistence type="predicted"/>
<evidence type="ECO:0000313" key="1">
    <source>
        <dbReference type="EMBL" id="OAF69743.1"/>
    </source>
</evidence>
<dbReference type="OrthoDB" id="1932312at2759"/>
<reference evidence="1 2" key="1">
    <citation type="submission" date="2016-04" db="EMBL/GenBank/DDBJ databases">
        <title>The genome of Intoshia linei affirms orthonectids as highly simplified spiralians.</title>
        <authorList>
            <person name="Mikhailov K.V."/>
            <person name="Slusarev G.S."/>
            <person name="Nikitin M.A."/>
            <person name="Logacheva M.D."/>
            <person name="Penin A."/>
            <person name="Aleoshin V."/>
            <person name="Panchin Y.V."/>
        </authorList>
    </citation>
    <scope>NUCLEOTIDE SEQUENCE [LARGE SCALE GENOMIC DNA]</scope>
    <source>
        <strain evidence="1">Intl2013</strain>
        <tissue evidence="1">Whole animal</tissue>
    </source>
</reference>
<feature type="non-terminal residue" evidence="1">
    <location>
        <position position="44"/>
    </location>
</feature>
<accession>A0A177B7X4</accession>
<comment type="caution">
    <text evidence="1">The sequence shown here is derived from an EMBL/GenBank/DDBJ whole genome shotgun (WGS) entry which is preliminary data.</text>
</comment>
<dbReference type="EMBL" id="LWCA01000235">
    <property type="protein sequence ID" value="OAF69743.1"/>
    <property type="molecule type" value="Genomic_DNA"/>
</dbReference>
<dbReference type="Proteomes" id="UP000078046">
    <property type="component" value="Unassembled WGS sequence"/>
</dbReference>
<name>A0A177B7X4_9BILA</name>
<dbReference type="AlphaFoldDB" id="A0A177B7X4"/>
<sequence>MNLLTDKILSLDVVYNKVRNCNSPEFQQLYIKRRIQLLKNNSKN</sequence>
<organism evidence="1 2">
    <name type="scientific">Intoshia linei</name>
    <dbReference type="NCBI Taxonomy" id="1819745"/>
    <lineage>
        <taxon>Eukaryota</taxon>
        <taxon>Metazoa</taxon>
        <taxon>Spiralia</taxon>
        <taxon>Lophotrochozoa</taxon>
        <taxon>Mesozoa</taxon>
        <taxon>Orthonectida</taxon>
        <taxon>Rhopaluridae</taxon>
        <taxon>Intoshia</taxon>
    </lineage>
</organism>
<gene>
    <name evidence="1" type="ORF">A3Q56_02482</name>
</gene>
<protein>
    <submittedName>
        <fullName evidence="1">Uncharacterized protein</fullName>
    </submittedName>
</protein>
<evidence type="ECO:0000313" key="2">
    <source>
        <dbReference type="Proteomes" id="UP000078046"/>
    </source>
</evidence>
<keyword evidence="2" id="KW-1185">Reference proteome</keyword>